<reference evidence="7 8" key="1">
    <citation type="submission" date="2015-01" db="EMBL/GenBank/DDBJ databases">
        <title>The Genome Sequence of Fonsecaea multimorphosa CBS 102226.</title>
        <authorList>
            <consortium name="The Broad Institute Genomics Platform"/>
            <person name="Cuomo C."/>
            <person name="de Hoog S."/>
            <person name="Gorbushina A."/>
            <person name="Stielow B."/>
            <person name="Teixiera M."/>
            <person name="Abouelleil A."/>
            <person name="Chapman S.B."/>
            <person name="Priest M."/>
            <person name="Young S.K."/>
            <person name="Wortman J."/>
            <person name="Nusbaum C."/>
            <person name="Birren B."/>
        </authorList>
    </citation>
    <scope>NUCLEOTIDE SEQUENCE [LARGE SCALE GENOMIC DNA]</scope>
    <source>
        <strain evidence="7 8">CBS 102226</strain>
    </source>
</reference>
<keyword evidence="5" id="KW-0539">Nucleus</keyword>
<evidence type="ECO:0000256" key="2">
    <source>
        <dbReference type="ARBA" id="ARBA00023015"/>
    </source>
</evidence>
<comment type="subcellular location">
    <subcellularLocation>
        <location evidence="1">Nucleus</location>
    </subcellularLocation>
</comment>
<keyword evidence="2" id="KW-0805">Transcription regulation</keyword>
<dbReference type="GO" id="GO:0000976">
    <property type="term" value="F:transcription cis-regulatory region binding"/>
    <property type="evidence" value="ECO:0007669"/>
    <property type="project" value="TreeGrafter"/>
</dbReference>
<evidence type="ECO:0000313" key="7">
    <source>
        <dbReference type="EMBL" id="KIX95894.1"/>
    </source>
</evidence>
<keyword evidence="3" id="KW-0238">DNA-binding</keyword>
<keyword evidence="4" id="KW-0804">Transcription</keyword>
<dbReference type="EMBL" id="KN848079">
    <property type="protein sequence ID" value="KIX95894.1"/>
    <property type="molecule type" value="Genomic_DNA"/>
</dbReference>
<evidence type="ECO:0000256" key="3">
    <source>
        <dbReference type="ARBA" id="ARBA00023125"/>
    </source>
</evidence>
<dbReference type="GeneID" id="27713895"/>
<dbReference type="RefSeq" id="XP_016630017.1">
    <property type="nucleotide sequence ID" value="XM_016778646.1"/>
</dbReference>
<dbReference type="STRING" id="1442371.A0A0D2JZB5"/>
<dbReference type="PANTHER" id="PTHR31845">
    <property type="entry name" value="FINGER DOMAIN PROTEIN, PUTATIVE-RELATED"/>
    <property type="match status" value="1"/>
</dbReference>
<keyword evidence="8" id="KW-1185">Reference proteome</keyword>
<evidence type="ECO:0000256" key="6">
    <source>
        <dbReference type="SAM" id="MobiDB-lite"/>
    </source>
</evidence>
<feature type="compositionally biased region" description="Polar residues" evidence="6">
    <location>
        <begin position="514"/>
        <end position="527"/>
    </location>
</feature>
<evidence type="ECO:0000256" key="1">
    <source>
        <dbReference type="ARBA" id="ARBA00004123"/>
    </source>
</evidence>
<evidence type="ECO:0000256" key="5">
    <source>
        <dbReference type="ARBA" id="ARBA00023242"/>
    </source>
</evidence>
<feature type="region of interest" description="Disordered" evidence="6">
    <location>
        <begin position="569"/>
        <end position="592"/>
    </location>
</feature>
<dbReference type="GO" id="GO:0005634">
    <property type="term" value="C:nucleus"/>
    <property type="evidence" value="ECO:0007669"/>
    <property type="project" value="UniProtKB-SubCell"/>
</dbReference>
<dbReference type="Proteomes" id="UP000053411">
    <property type="component" value="Unassembled WGS sequence"/>
</dbReference>
<organism evidence="7 8">
    <name type="scientific">Fonsecaea multimorphosa CBS 102226</name>
    <dbReference type="NCBI Taxonomy" id="1442371"/>
    <lineage>
        <taxon>Eukaryota</taxon>
        <taxon>Fungi</taxon>
        <taxon>Dikarya</taxon>
        <taxon>Ascomycota</taxon>
        <taxon>Pezizomycotina</taxon>
        <taxon>Eurotiomycetes</taxon>
        <taxon>Chaetothyriomycetidae</taxon>
        <taxon>Chaetothyriales</taxon>
        <taxon>Herpotrichiellaceae</taxon>
        <taxon>Fonsecaea</taxon>
    </lineage>
</organism>
<dbReference type="CDD" id="cd12148">
    <property type="entry name" value="fungal_TF_MHR"/>
    <property type="match status" value="1"/>
</dbReference>
<proteinExistence type="predicted"/>
<gene>
    <name evidence="7" type="ORF">Z520_08149</name>
</gene>
<evidence type="ECO:0000313" key="8">
    <source>
        <dbReference type="Proteomes" id="UP000053411"/>
    </source>
</evidence>
<dbReference type="VEuPathDB" id="FungiDB:Z520_08149"/>
<dbReference type="AlphaFoldDB" id="A0A0D2JZB5"/>
<dbReference type="OrthoDB" id="3163292at2759"/>
<feature type="region of interest" description="Disordered" evidence="6">
    <location>
        <begin position="506"/>
        <end position="527"/>
    </location>
</feature>
<evidence type="ECO:0000256" key="4">
    <source>
        <dbReference type="ARBA" id="ARBA00023163"/>
    </source>
</evidence>
<accession>A0A0D2JZB5</accession>
<dbReference type="PANTHER" id="PTHR31845:SF21">
    <property type="entry name" value="REGULATORY PROTEIN LEU3"/>
    <property type="match status" value="1"/>
</dbReference>
<evidence type="ECO:0008006" key="9">
    <source>
        <dbReference type="Google" id="ProtNLM"/>
    </source>
</evidence>
<dbReference type="InterPro" id="IPR051089">
    <property type="entry name" value="prtT"/>
</dbReference>
<sequence length="592" mass="66275">MYELLAEIDSLRREKHSSPAQPSPHVSFEEAYGGLQPGTSPIFTGFRGEGASQGVQPWEMTAEEPDVSYGNTNYSALPQAPATSLPRTLQDLSVSGEDVDACFQIFLQHNLSYVPILETSLRPDDCYAYSPLLFWTILAIGSMRFERDPTLIIAIAPMVMDLAKDAVFSCKDVIATIQAFTLLCAWPMPVDTLEKDPSPALAGAALQLAINSGLHVWGIGQDFSRRRLKPGGQNSIDFRAKLWVNCLIVCQRVNITFGVSPPVLPDTYHQEKYGERLSATLTPSVEFQRQLYLTHSEGIVALEKTLNSKASDAYAETMKSNIASIVSSLKNLQTRDPTSFDRFLLDGAVLHVSCFHLLLPQSALSSEKLFELYDIAVDFTRLGAELDQKRKIAEHAPPFFSRILFLACCVILRMTRSSLREALDLKKGREAYFKTINMHKRLSVRHDDAHSRATVILSQLWSGKMIDVQTKRSAGQVRLKCRSRLGMSLLYDCWWIWRQEFQGQPDPYSDEDNGTNQPVEDTTFQATPTSTDFSNMDLWWPSYEIFTGNYGQDTVVGSGRPDIITQTEPNFSPAFHNMQTLSSPFPPADRAE</sequence>
<protein>
    <recommendedName>
        <fullName evidence="9">Transcription factor domain-containing protein</fullName>
    </recommendedName>
</protein>
<dbReference type="GO" id="GO:0000981">
    <property type="term" value="F:DNA-binding transcription factor activity, RNA polymerase II-specific"/>
    <property type="evidence" value="ECO:0007669"/>
    <property type="project" value="TreeGrafter"/>
</dbReference>
<name>A0A0D2JZB5_9EURO</name>